<accession>A0ABS9MHS2</accession>
<evidence type="ECO:0000256" key="1">
    <source>
        <dbReference type="ARBA" id="ARBA00022448"/>
    </source>
</evidence>
<keyword evidence="4" id="KW-1185">Reference proteome</keyword>
<evidence type="ECO:0000256" key="2">
    <source>
        <dbReference type="ARBA" id="ARBA00023065"/>
    </source>
</evidence>
<dbReference type="InterPro" id="IPR050873">
    <property type="entry name" value="V-ATPase_V0D/AC39_subunit"/>
</dbReference>
<name>A0ABS9MHS2_9FIRM</name>
<dbReference type="InterPro" id="IPR002843">
    <property type="entry name" value="ATPase_V0-cplx_csu/dsu"/>
</dbReference>
<dbReference type="EMBL" id="JAKNHQ010000005">
    <property type="protein sequence ID" value="MCG4610365.1"/>
    <property type="molecule type" value="Genomic_DNA"/>
</dbReference>
<keyword evidence="2" id="KW-0406">Ion transport</keyword>
<dbReference type="PANTHER" id="PTHR38682:SF1">
    <property type="entry name" value="V-TYPE ATP SYNTHASE SUBUNIT C"/>
    <property type="match status" value="1"/>
</dbReference>
<dbReference type="Gene3D" id="1.10.132.50">
    <property type="entry name" value="ATP synthase (C/AC39) subunit, domain 3"/>
    <property type="match status" value="3"/>
</dbReference>
<evidence type="ECO:0000313" key="3">
    <source>
        <dbReference type="EMBL" id="MCG4610365.1"/>
    </source>
</evidence>
<dbReference type="InterPro" id="IPR044911">
    <property type="entry name" value="V-type_ATPase_csu/dsu_dom_3"/>
</dbReference>
<dbReference type="SUPFAM" id="SSF103486">
    <property type="entry name" value="V-type ATP synthase subunit C"/>
    <property type="match status" value="1"/>
</dbReference>
<organism evidence="3 4">
    <name type="scientific">Anaeromassilibacillus senegalensis</name>
    <dbReference type="NCBI Taxonomy" id="1673717"/>
    <lineage>
        <taxon>Bacteria</taxon>
        <taxon>Bacillati</taxon>
        <taxon>Bacillota</taxon>
        <taxon>Clostridia</taxon>
        <taxon>Eubacteriales</taxon>
        <taxon>Acutalibacteraceae</taxon>
        <taxon>Anaeromassilibacillus</taxon>
    </lineage>
</organism>
<evidence type="ECO:0000313" key="4">
    <source>
        <dbReference type="Proteomes" id="UP001298681"/>
    </source>
</evidence>
<comment type="caution">
    <text evidence="3">The sequence shown here is derived from an EMBL/GenBank/DDBJ whole genome shotgun (WGS) entry which is preliminary data.</text>
</comment>
<proteinExistence type="predicted"/>
<dbReference type="RefSeq" id="WP_191395254.1">
    <property type="nucleotide sequence ID" value="NZ_JAKNHQ010000005.1"/>
</dbReference>
<reference evidence="3 4" key="1">
    <citation type="submission" date="2022-01" db="EMBL/GenBank/DDBJ databases">
        <title>Collection of gut derived symbiotic bacterial strains cultured from healthy donors.</title>
        <authorList>
            <person name="Lin H."/>
            <person name="Kohout C."/>
            <person name="Waligurski E."/>
            <person name="Pamer E.G."/>
        </authorList>
    </citation>
    <scope>NUCLEOTIDE SEQUENCE [LARGE SCALE GENOMIC DNA]</scope>
    <source>
        <strain evidence="3 4">DFI.7.58</strain>
    </source>
</reference>
<dbReference type="Pfam" id="PF01992">
    <property type="entry name" value="vATP-synt_AC39"/>
    <property type="match status" value="1"/>
</dbReference>
<dbReference type="PANTHER" id="PTHR38682">
    <property type="entry name" value="V-TYPE ATP SYNTHASE SUBUNIT C"/>
    <property type="match status" value="1"/>
</dbReference>
<dbReference type="Proteomes" id="UP001298681">
    <property type="component" value="Unassembled WGS sequence"/>
</dbReference>
<dbReference type="InterPro" id="IPR036079">
    <property type="entry name" value="ATPase_csu/dsu_sf"/>
</dbReference>
<protein>
    <submittedName>
        <fullName evidence="3">V-type ATPase subunit</fullName>
    </submittedName>
</protein>
<sequence length="352" mass="40716">MLSSFASNAILSKARAMYGKRLREENYRDLLNCKTVSEVAGYLKNRTSYSGILAGINENEVHRGQLEGKLRQKLFEDYASLCRYELSVGEHFADYLLEHGEIEQILHSLMYLDAGNPEEYLFSLPAFLNRHTRIDLYALAHVKNYEDLLSALSHTPYRKLMEPFRPVPGIPMNYTGIENALYTYLYNSAFEIIDKYTHGQAARQLRELFQTYMDLVNAARIVRLKTVYRESPDFIRSTLLPFGTLHPRLLNEMLEAEPEAVLDVMAKAPIGKRCKKVPHTYIDQMADRMKYLTCRHDIRFSTHPSVVMLSYIFLAQIEIQDIINIIEGIRYHLASEEIQKLLTVADFSRKEA</sequence>
<gene>
    <name evidence="3" type="ORF">L0P57_05400</name>
</gene>
<keyword evidence="1" id="KW-0813">Transport</keyword>